<organism evidence="7 8">
    <name type="scientific">Delitschia confertaspora ATCC 74209</name>
    <dbReference type="NCBI Taxonomy" id="1513339"/>
    <lineage>
        <taxon>Eukaryota</taxon>
        <taxon>Fungi</taxon>
        <taxon>Dikarya</taxon>
        <taxon>Ascomycota</taxon>
        <taxon>Pezizomycotina</taxon>
        <taxon>Dothideomycetes</taxon>
        <taxon>Pleosporomycetidae</taxon>
        <taxon>Pleosporales</taxon>
        <taxon>Delitschiaceae</taxon>
        <taxon>Delitschia</taxon>
    </lineage>
</organism>
<keyword evidence="4 6" id="KW-0804">Transcription</keyword>
<comment type="caution">
    <text evidence="7">The sequence shown here is derived from an EMBL/GenBank/DDBJ whole genome shotgun (WGS) entry which is preliminary data.</text>
</comment>
<evidence type="ECO:0000313" key="7">
    <source>
        <dbReference type="EMBL" id="KAF2199262.1"/>
    </source>
</evidence>
<comment type="subunit">
    <text evidence="6">Component of the Mediator complex.</text>
</comment>
<dbReference type="InterPro" id="IPR019145">
    <property type="entry name" value="Mediator_Med10"/>
</dbReference>
<dbReference type="EMBL" id="ML994086">
    <property type="protein sequence ID" value="KAF2199262.1"/>
    <property type="molecule type" value="Genomic_DNA"/>
</dbReference>
<keyword evidence="5 6" id="KW-0539">Nucleus</keyword>
<dbReference type="GO" id="GO:0016592">
    <property type="term" value="C:mediator complex"/>
    <property type="evidence" value="ECO:0007669"/>
    <property type="project" value="InterPro"/>
</dbReference>
<evidence type="ECO:0000256" key="3">
    <source>
        <dbReference type="ARBA" id="ARBA00023015"/>
    </source>
</evidence>
<evidence type="ECO:0000256" key="5">
    <source>
        <dbReference type="ARBA" id="ARBA00023242"/>
    </source>
</evidence>
<evidence type="ECO:0000256" key="6">
    <source>
        <dbReference type="RuleBase" id="RU364146"/>
    </source>
</evidence>
<protein>
    <recommendedName>
        <fullName evidence="6">Mediator of RNA polymerase II transcription subunit 10</fullName>
    </recommendedName>
    <alternativeName>
        <fullName evidence="6">Mediator complex subunit 10</fullName>
    </alternativeName>
</protein>
<reference evidence="7" key="1">
    <citation type="journal article" date="2020" name="Stud. Mycol.">
        <title>101 Dothideomycetes genomes: a test case for predicting lifestyles and emergence of pathogens.</title>
        <authorList>
            <person name="Haridas S."/>
            <person name="Albert R."/>
            <person name="Binder M."/>
            <person name="Bloem J."/>
            <person name="Labutti K."/>
            <person name="Salamov A."/>
            <person name="Andreopoulos B."/>
            <person name="Baker S."/>
            <person name="Barry K."/>
            <person name="Bills G."/>
            <person name="Bluhm B."/>
            <person name="Cannon C."/>
            <person name="Castanera R."/>
            <person name="Culley D."/>
            <person name="Daum C."/>
            <person name="Ezra D."/>
            <person name="Gonzalez J."/>
            <person name="Henrissat B."/>
            <person name="Kuo A."/>
            <person name="Liang C."/>
            <person name="Lipzen A."/>
            <person name="Lutzoni F."/>
            <person name="Magnuson J."/>
            <person name="Mondo S."/>
            <person name="Nolan M."/>
            <person name="Ohm R."/>
            <person name="Pangilinan J."/>
            <person name="Park H.-J."/>
            <person name="Ramirez L."/>
            <person name="Alfaro M."/>
            <person name="Sun H."/>
            <person name="Tritt A."/>
            <person name="Yoshinaga Y."/>
            <person name="Zwiers L.-H."/>
            <person name="Turgeon B."/>
            <person name="Goodwin S."/>
            <person name="Spatafora J."/>
            <person name="Crous P."/>
            <person name="Grigoriev I."/>
        </authorList>
    </citation>
    <scope>NUCLEOTIDE SEQUENCE</scope>
    <source>
        <strain evidence="7">ATCC 74209</strain>
    </source>
</reference>
<dbReference type="GO" id="GO:0006357">
    <property type="term" value="P:regulation of transcription by RNA polymerase II"/>
    <property type="evidence" value="ECO:0007669"/>
    <property type="project" value="InterPro"/>
</dbReference>
<dbReference type="OrthoDB" id="337270at2759"/>
<dbReference type="GO" id="GO:0003712">
    <property type="term" value="F:transcription coregulator activity"/>
    <property type="evidence" value="ECO:0007669"/>
    <property type="project" value="InterPro"/>
</dbReference>
<accession>A0A9P4JH09</accession>
<dbReference type="Proteomes" id="UP000799536">
    <property type="component" value="Unassembled WGS sequence"/>
</dbReference>
<evidence type="ECO:0000256" key="1">
    <source>
        <dbReference type="ARBA" id="ARBA00004123"/>
    </source>
</evidence>
<comment type="similarity">
    <text evidence="2 6">Belongs to the Mediator complex subunit 10 family.</text>
</comment>
<dbReference type="Pfam" id="PF09748">
    <property type="entry name" value="Med10"/>
    <property type="match status" value="1"/>
</dbReference>
<keyword evidence="3 6" id="KW-0805">Transcription regulation</keyword>
<comment type="function">
    <text evidence="6">Component of the Mediator complex, a coactivator involved in the regulated transcription of nearly all RNA polymerase II-dependent genes. Mediator functions as a bridge to convey information from gene-specific regulatory proteins to the basal RNA polymerase II transcription machinery. Mediator is recruited to promoters by direct interactions with regulatory proteins and serves as a scaffold for the assembly of a functional preinitiation complex with RNA polymerase II and the general transcription factors.</text>
</comment>
<evidence type="ECO:0000256" key="4">
    <source>
        <dbReference type="ARBA" id="ARBA00023163"/>
    </source>
</evidence>
<sequence>MTDSNAGQGYERVPTWDPAIDAQLDQVQNELKAIIQNLYNLIVQTTNHEGSPTQMAMKREITSLVENLISLSNTAPKATVTIPPELITYVENTRNPRIYTREFVELVQRMNQTLKGRSEAFAQMRDILARDIMAAIPDTKGDVKKVVESTGGKIDT</sequence>
<keyword evidence="6" id="KW-0010">Activator</keyword>
<evidence type="ECO:0000313" key="8">
    <source>
        <dbReference type="Proteomes" id="UP000799536"/>
    </source>
</evidence>
<keyword evidence="8" id="KW-1185">Reference proteome</keyword>
<dbReference type="AlphaFoldDB" id="A0A9P4JH09"/>
<name>A0A9P4JH09_9PLEO</name>
<comment type="subcellular location">
    <subcellularLocation>
        <location evidence="1 6">Nucleus</location>
    </subcellularLocation>
</comment>
<evidence type="ECO:0000256" key="2">
    <source>
        <dbReference type="ARBA" id="ARBA00005389"/>
    </source>
</evidence>
<proteinExistence type="inferred from homology"/>
<gene>
    <name evidence="6" type="primary">MED10</name>
    <name evidence="7" type="ORF">GQ43DRAFT_123810</name>
</gene>